<organism evidence="3 4">
    <name type="scientific">Kribbella solani</name>
    <dbReference type="NCBI Taxonomy" id="236067"/>
    <lineage>
        <taxon>Bacteria</taxon>
        <taxon>Bacillati</taxon>
        <taxon>Actinomycetota</taxon>
        <taxon>Actinomycetes</taxon>
        <taxon>Propionibacteriales</taxon>
        <taxon>Kribbellaceae</taxon>
        <taxon>Kribbella</taxon>
    </lineage>
</organism>
<dbReference type="SUPFAM" id="SSF57938">
    <property type="entry name" value="DnaJ/Hsp40 cysteine-rich domain"/>
    <property type="match status" value="1"/>
</dbReference>
<proteinExistence type="predicted"/>
<feature type="chain" id="PRO_5032736959" evidence="2">
    <location>
        <begin position="27"/>
        <end position="104"/>
    </location>
</feature>
<keyword evidence="1" id="KW-0812">Transmembrane</keyword>
<accession>A0A841DXG8</accession>
<evidence type="ECO:0000256" key="2">
    <source>
        <dbReference type="SAM" id="SignalP"/>
    </source>
</evidence>
<keyword evidence="4" id="KW-1185">Reference proteome</keyword>
<keyword evidence="3" id="KW-0808">Transferase</keyword>
<evidence type="ECO:0000256" key="1">
    <source>
        <dbReference type="SAM" id="Phobius"/>
    </source>
</evidence>
<keyword evidence="1" id="KW-0472">Membrane</keyword>
<gene>
    <name evidence="3" type="ORF">HDA44_004846</name>
</gene>
<dbReference type="EMBL" id="JACHNF010000001">
    <property type="protein sequence ID" value="MBB5981505.1"/>
    <property type="molecule type" value="Genomic_DNA"/>
</dbReference>
<sequence length="104" mass="11006">MSDPVHAVLLGGSSVVLAGLASAANAADTLSRPEQIAVLVIAALVLTGIYLLACTVWPYANCPRCEGSGKSRSPGGKKFRNCPRCEGTGRRERLGRRLLRKGDR</sequence>
<dbReference type="RefSeq" id="WP_202887527.1">
    <property type="nucleotide sequence ID" value="NZ_BAAAVN010000036.1"/>
</dbReference>
<dbReference type="InterPro" id="IPR036410">
    <property type="entry name" value="HSP_DnaJ_Cys-rich_dom_sf"/>
</dbReference>
<evidence type="ECO:0000313" key="3">
    <source>
        <dbReference type="EMBL" id="MBB5981505.1"/>
    </source>
</evidence>
<name>A0A841DXG8_9ACTN</name>
<feature type="transmembrane region" description="Helical" evidence="1">
    <location>
        <begin position="36"/>
        <end position="60"/>
    </location>
</feature>
<protein>
    <submittedName>
        <fullName evidence="3">tRNA(Ile2) C34 agmatinyltransferase TiaS</fullName>
    </submittedName>
</protein>
<keyword evidence="2" id="KW-0732">Signal</keyword>
<evidence type="ECO:0000313" key="4">
    <source>
        <dbReference type="Proteomes" id="UP000558997"/>
    </source>
</evidence>
<dbReference type="GO" id="GO:0016740">
    <property type="term" value="F:transferase activity"/>
    <property type="evidence" value="ECO:0007669"/>
    <property type="project" value="UniProtKB-KW"/>
</dbReference>
<keyword evidence="1" id="KW-1133">Transmembrane helix</keyword>
<comment type="caution">
    <text evidence="3">The sequence shown here is derived from an EMBL/GenBank/DDBJ whole genome shotgun (WGS) entry which is preliminary data.</text>
</comment>
<dbReference type="Proteomes" id="UP000558997">
    <property type="component" value="Unassembled WGS sequence"/>
</dbReference>
<reference evidence="3 4" key="1">
    <citation type="submission" date="2020-08" db="EMBL/GenBank/DDBJ databases">
        <title>Sequencing the genomes of 1000 actinobacteria strains.</title>
        <authorList>
            <person name="Klenk H.-P."/>
        </authorList>
    </citation>
    <scope>NUCLEOTIDE SEQUENCE [LARGE SCALE GENOMIC DNA]</scope>
    <source>
        <strain evidence="3 4">DSM 17294</strain>
    </source>
</reference>
<feature type="signal peptide" evidence="2">
    <location>
        <begin position="1"/>
        <end position="26"/>
    </location>
</feature>
<dbReference type="AlphaFoldDB" id="A0A841DXG8"/>
<dbReference type="Gene3D" id="6.20.20.10">
    <property type="match status" value="1"/>
</dbReference>